<comment type="similarity">
    <text evidence="4">Belongs to the cytochrome b560 family.</text>
</comment>
<evidence type="ECO:0000256" key="12">
    <source>
        <dbReference type="ARBA" id="ARBA00025912"/>
    </source>
</evidence>
<evidence type="ECO:0000313" key="15">
    <source>
        <dbReference type="Proteomes" id="UP001596977"/>
    </source>
</evidence>
<evidence type="ECO:0000256" key="9">
    <source>
        <dbReference type="ARBA" id="ARBA00022989"/>
    </source>
</evidence>
<dbReference type="InterPro" id="IPR014314">
    <property type="entry name" value="Succ_DH_cytb556"/>
</dbReference>
<dbReference type="RefSeq" id="WP_380916225.1">
    <property type="nucleotide sequence ID" value="NZ_JBHTJG010000001.1"/>
</dbReference>
<dbReference type="PROSITE" id="PS01000">
    <property type="entry name" value="SDH_CYT_1"/>
    <property type="match status" value="1"/>
</dbReference>
<gene>
    <name evidence="14" type="primary">sdhC</name>
    <name evidence="14" type="ORF">ACFQ1E_00335</name>
</gene>
<dbReference type="Proteomes" id="UP001596977">
    <property type="component" value="Unassembled WGS sequence"/>
</dbReference>
<evidence type="ECO:0000313" key="14">
    <source>
        <dbReference type="EMBL" id="MFD0944776.1"/>
    </source>
</evidence>
<dbReference type="Pfam" id="PF01127">
    <property type="entry name" value="Sdh_cyt"/>
    <property type="match status" value="1"/>
</dbReference>
<sequence>MPLANVRNEKRPLSPHLTAYKWGPHMAVSIIHRATGAALGIGGVLLLLWWLAALAAGGPAYALFLDVFTVEAGGLNIAGWIAGVGLTWVLFQHMGSGVRHLFLDQGANFELKGNRNTALATFVFSVVATIGFWVFILEKSNG</sequence>
<keyword evidence="7 13" id="KW-0812">Transmembrane</keyword>
<dbReference type="PANTHER" id="PTHR10978:SF5">
    <property type="entry name" value="SUCCINATE DEHYDROGENASE CYTOCHROME B560 SUBUNIT, MITOCHONDRIAL"/>
    <property type="match status" value="1"/>
</dbReference>
<dbReference type="PANTHER" id="PTHR10978">
    <property type="entry name" value="SUCCINATE DEHYDROGENASE CYTOCHROME B560 SUBUNIT"/>
    <property type="match status" value="1"/>
</dbReference>
<keyword evidence="11 13" id="KW-0472">Membrane</keyword>
<evidence type="ECO:0000256" key="13">
    <source>
        <dbReference type="SAM" id="Phobius"/>
    </source>
</evidence>
<keyword evidence="10" id="KW-0408">Iron</keyword>
<comment type="cofactor">
    <cofactor evidence="1">
        <name>heme</name>
        <dbReference type="ChEBI" id="CHEBI:30413"/>
    </cofactor>
</comment>
<evidence type="ECO:0000256" key="1">
    <source>
        <dbReference type="ARBA" id="ARBA00001971"/>
    </source>
</evidence>
<dbReference type="CDD" id="cd03499">
    <property type="entry name" value="SQR_TypeC_SdhC"/>
    <property type="match status" value="1"/>
</dbReference>
<evidence type="ECO:0000256" key="3">
    <source>
        <dbReference type="ARBA" id="ARBA00004141"/>
    </source>
</evidence>
<evidence type="ECO:0000256" key="6">
    <source>
        <dbReference type="ARBA" id="ARBA00022617"/>
    </source>
</evidence>
<evidence type="ECO:0000256" key="2">
    <source>
        <dbReference type="ARBA" id="ARBA00004050"/>
    </source>
</evidence>
<evidence type="ECO:0000256" key="4">
    <source>
        <dbReference type="ARBA" id="ARBA00007244"/>
    </source>
</evidence>
<dbReference type="PIRSF" id="PIRSF000178">
    <property type="entry name" value="SDH_cyt_b560"/>
    <property type="match status" value="1"/>
</dbReference>
<dbReference type="InterPro" id="IPR034804">
    <property type="entry name" value="SQR/QFR_C/D"/>
</dbReference>
<reference evidence="15" key="1">
    <citation type="journal article" date="2019" name="Int. J. Syst. Evol. Microbiol.">
        <title>The Global Catalogue of Microorganisms (GCM) 10K type strain sequencing project: providing services to taxonomists for standard genome sequencing and annotation.</title>
        <authorList>
            <consortium name="The Broad Institute Genomics Platform"/>
            <consortium name="The Broad Institute Genome Sequencing Center for Infectious Disease"/>
            <person name="Wu L."/>
            <person name="Ma J."/>
        </authorList>
    </citation>
    <scope>NUCLEOTIDE SEQUENCE [LARGE SCALE GENOMIC DNA]</scope>
    <source>
        <strain evidence="15">CCUG 62982</strain>
    </source>
</reference>
<proteinExistence type="inferred from homology"/>
<dbReference type="EMBL" id="JBHTJG010000001">
    <property type="protein sequence ID" value="MFD0944776.1"/>
    <property type="molecule type" value="Genomic_DNA"/>
</dbReference>
<keyword evidence="8" id="KW-0479">Metal-binding</keyword>
<evidence type="ECO:0000256" key="10">
    <source>
        <dbReference type="ARBA" id="ARBA00023004"/>
    </source>
</evidence>
<keyword evidence="6" id="KW-0349">Heme</keyword>
<feature type="transmembrane region" description="Helical" evidence="13">
    <location>
        <begin position="118"/>
        <end position="136"/>
    </location>
</feature>
<feature type="transmembrane region" description="Helical" evidence="13">
    <location>
        <begin position="30"/>
        <end position="52"/>
    </location>
</feature>
<dbReference type="InterPro" id="IPR018495">
    <property type="entry name" value="Succ_DH_cyt_bsu_CS"/>
</dbReference>
<comment type="function">
    <text evidence="2">Membrane-anchoring subunit of succinate dehydrogenase (SDH).</text>
</comment>
<dbReference type="Gene3D" id="1.20.1300.10">
    <property type="entry name" value="Fumarate reductase/succinate dehydrogenase, transmembrane subunit"/>
    <property type="match status" value="1"/>
</dbReference>
<accession>A0ABW3GZX8</accession>
<keyword evidence="15" id="KW-1185">Reference proteome</keyword>
<evidence type="ECO:0000256" key="11">
    <source>
        <dbReference type="ARBA" id="ARBA00023136"/>
    </source>
</evidence>
<comment type="subunit">
    <text evidence="12">Part of an enzyme complex containing four subunits: a flavoprotein, an iron-sulfur protein, plus two membrane-anchoring proteins, SdhC and SdhD. The complex can form homotrimers.</text>
</comment>
<dbReference type="NCBIfam" id="TIGR02970">
    <property type="entry name" value="succ_dehyd_cytB"/>
    <property type="match status" value="1"/>
</dbReference>
<dbReference type="SUPFAM" id="SSF81343">
    <property type="entry name" value="Fumarate reductase respiratory complex transmembrane subunits"/>
    <property type="match status" value="1"/>
</dbReference>
<dbReference type="InterPro" id="IPR000701">
    <property type="entry name" value="SuccDH_FuR_B_TM-su"/>
</dbReference>
<feature type="transmembrane region" description="Helical" evidence="13">
    <location>
        <begin position="72"/>
        <end position="91"/>
    </location>
</feature>
<comment type="subcellular location">
    <subcellularLocation>
        <location evidence="3">Membrane</location>
        <topology evidence="3">Multi-pass membrane protein</topology>
    </subcellularLocation>
</comment>
<evidence type="ECO:0000256" key="7">
    <source>
        <dbReference type="ARBA" id="ARBA00022692"/>
    </source>
</evidence>
<keyword evidence="9 13" id="KW-1133">Transmembrane helix</keyword>
<comment type="caution">
    <text evidence="14">The sequence shown here is derived from an EMBL/GenBank/DDBJ whole genome shotgun (WGS) entry which is preliminary data.</text>
</comment>
<name>A0ABW3GZX8_9SPHN</name>
<evidence type="ECO:0000256" key="5">
    <source>
        <dbReference type="ARBA" id="ARBA00020076"/>
    </source>
</evidence>
<organism evidence="14 15">
    <name type="scientific">Sphingomonas canadensis</name>
    <dbReference type="NCBI Taxonomy" id="1219257"/>
    <lineage>
        <taxon>Bacteria</taxon>
        <taxon>Pseudomonadati</taxon>
        <taxon>Pseudomonadota</taxon>
        <taxon>Alphaproteobacteria</taxon>
        <taxon>Sphingomonadales</taxon>
        <taxon>Sphingomonadaceae</taxon>
        <taxon>Sphingomonas</taxon>
    </lineage>
</organism>
<evidence type="ECO:0000256" key="8">
    <source>
        <dbReference type="ARBA" id="ARBA00022723"/>
    </source>
</evidence>
<protein>
    <recommendedName>
        <fullName evidence="5">Succinate dehydrogenase cytochrome b556 subunit</fullName>
    </recommendedName>
</protein>